<feature type="transmembrane region" description="Helical" evidence="1">
    <location>
        <begin position="151"/>
        <end position="169"/>
    </location>
</feature>
<feature type="transmembrane region" description="Helical" evidence="1">
    <location>
        <begin position="74"/>
        <end position="91"/>
    </location>
</feature>
<keyword evidence="1" id="KW-0472">Membrane</keyword>
<protein>
    <submittedName>
        <fullName evidence="2">Uncharacterized protein</fullName>
    </submittedName>
</protein>
<comment type="caution">
    <text evidence="2">The sequence shown here is derived from an EMBL/GenBank/DDBJ whole genome shotgun (WGS) entry which is preliminary data.</text>
</comment>
<feature type="transmembrane region" description="Helical" evidence="1">
    <location>
        <begin position="358"/>
        <end position="375"/>
    </location>
</feature>
<feature type="transmembrane region" description="Helical" evidence="1">
    <location>
        <begin position="175"/>
        <end position="204"/>
    </location>
</feature>
<feature type="transmembrane region" description="Helical" evidence="1">
    <location>
        <begin position="98"/>
        <end position="116"/>
    </location>
</feature>
<evidence type="ECO:0000256" key="1">
    <source>
        <dbReference type="SAM" id="Phobius"/>
    </source>
</evidence>
<feature type="transmembrane region" description="Helical" evidence="1">
    <location>
        <begin position="16"/>
        <end position="35"/>
    </location>
</feature>
<accession>A0A317JMI0</accession>
<proteinExistence type="predicted"/>
<dbReference type="EMBL" id="PSRQ01000054">
    <property type="protein sequence ID" value="PWU22843.1"/>
    <property type="molecule type" value="Genomic_DNA"/>
</dbReference>
<gene>
    <name evidence="2" type="ORF">C5B42_04985</name>
</gene>
<name>A0A317JMI0_9BACT</name>
<feature type="transmembrane region" description="Helical" evidence="1">
    <location>
        <begin position="308"/>
        <end position="325"/>
    </location>
</feature>
<dbReference type="Proteomes" id="UP000246104">
    <property type="component" value="Unassembled WGS sequence"/>
</dbReference>
<organism evidence="2 3">
    <name type="scientific">Candidatus Cerribacteria bacterium 'Amazon FNV 2010 28 9'</name>
    <dbReference type="NCBI Taxonomy" id="2081795"/>
    <lineage>
        <taxon>Bacteria</taxon>
        <taxon>Candidatus Cerribacteria</taxon>
    </lineage>
</organism>
<feature type="transmembrane region" description="Helical" evidence="1">
    <location>
        <begin position="331"/>
        <end position="353"/>
    </location>
</feature>
<keyword evidence="1" id="KW-0812">Transmembrane</keyword>
<feature type="transmembrane region" description="Helical" evidence="1">
    <location>
        <begin position="276"/>
        <end position="296"/>
    </location>
</feature>
<evidence type="ECO:0000313" key="2">
    <source>
        <dbReference type="EMBL" id="PWU22843.1"/>
    </source>
</evidence>
<evidence type="ECO:0000313" key="3">
    <source>
        <dbReference type="Proteomes" id="UP000246104"/>
    </source>
</evidence>
<feature type="transmembrane region" description="Helical" evidence="1">
    <location>
        <begin position="213"/>
        <end position="229"/>
    </location>
</feature>
<keyword evidence="1" id="KW-1133">Transmembrane helix</keyword>
<dbReference type="AlphaFoldDB" id="A0A317JMI0"/>
<feature type="transmembrane region" description="Helical" evidence="1">
    <location>
        <begin position="122"/>
        <end position="144"/>
    </location>
</feature>
<reference evidence="2 3" key="1">
    <citation type="submission" date="2018-02" db="EMBL/GenBank/DDBJ databases">
        <title>Genomic Reconstructions from Amazon Rainforest and Pasture Soil Reveal Novel Insights into the Physiology of Candidate Phyla in Tropical Sites.</title>
        <authorList>
            <person name="Kroeger M.E."/>
            <person name="Delmont T."/>
            <person name="Eren A.M."/>
            <person name="Guo J."/>
            <person name="Meyer K.M."/>
            <person name="Khan K."/>
            <person name="Rodrigues J.L.M."/>
            <person name="Bohannan B.J.M."/>
            <person name="Tringe S."/>
            <person name="Borges C.D."/>
            <person name="Tiedje J."/>
            <person name="Tsai S.M."/>
            <person name="Nusslein K."/>
        </authorList>
    </citation>
    <scope>NUCLEOTIDE SEQUENCE [LARGE SCALE GENOMIC DNA]</scope>
    <source>
        <strain evidence="2">Amazon FNV 2010 28 9</strain>
    </source>
</reference>
<sequence>MKTFVLRMWSTHKKQWVIFLFLLICTSVATFIRLLPGDTHIIFPYDQARDLLYVRQLVETRHLPLVGPPSDIPGVNHGVIFYYVLAVLYWVGGWNIHVTVWVFAFVNAAALIPLYYLTRRLFSPKASVVAVLLWMGSFEAISYARWISNPVLALPLFPVFFLLLEPFFHKQKGNALALGIVLGLIIQLELVLGYLLCAVIYIFLRSSQKARQYVIFFGGILLGALPLVVSELKFHFQSLRGMVAYAGGQSGNIQATASSAFLQIIDAIGLLARNNIVGFTAPFACAMSIGFFLLLLSTWKKIQSLHSSLHFLSILMLSSLPLFLIGKKVEIFFLIGIGTLLISLFAGTLTFFLKRRPVLLVLSIWIILALQLKLFSDQTKNHQAYVQVQQGVLLSDRLEVLDTIYAKIPANTPFSVSILGTPYGVRTAWSYYFWEYARLHGTLLPAWYGFAANGYIGDEILSHTDTPFPIHVTIYEPEFDVSPYIQDQFTQYQNEHTLLDSQMEVNHHTLQFRHPIVSPQPLKVSSHIP</sequence>